<dbReference type="Proteomes" id="UP000009159">
    <property type="component" value="Chromosome"/>
</dbReference>
<evidence type="ECO:0000256" key="1">
    <source>
        <dbReference type="SAM" id="MobiDB-lite"/>
    </source>
</evidence>
<feature type="region of interest" description="Disordered" evidence="1">
    <location>
        <begin position="57"/>
        <end position="207"/>
    </location>
</feature>
<name>A1T6G0_MYCVP</name>
<accession>A1T6G0</accession>
<feature type="compositionally biased region" description="Acidic residues" evidence="1">
    <location>
        <begin position="89"/>
        <end position="118"/>
    </location>
</feature>
<evidence type="ECO:0000313" key="3">
    <source>
        <dbReference type="Proteomes" id="UP000009159"/>
    </source>
</evidence>
<dbReference type="HOGENOM" id="CLU_428151_0_0_11"/>
<dbReference type="AlphaFoldDB" id="A1T6G0"/>
<feature type="compositionally biased region" description="Low complexity" evidence="1">
    <location>
        <begin position="66"/>
        <end position="88"/>
    </location>
</feature>
<dbReference type="STRING" id="350058.Mvan_1940"/>
<evidence type="ECO:0000313" key="2">
    <source>
        <dbReference type="EMBL" id="ABM12760.1"/>
    </source>
</evidence>
<protein>
    <submittedName>
        <fullName evidence="2">Uncharacterized protein</fullName>
    </submittedName>
</protein>
<dbReference type="KEGG" id="mva:Mvan_1940"/>
<organism evidence="2 3">
    <name type="scientific">Mycolicibacterium vanbaalenii (strain DSM 7251 / JCM 13017 / BCRC 16820 / KCTC 9966 / NRRL B-24157 / PYR-1)</name>
    <name type="common">Mycobacterium vanbaalenii</name>
    <dbReference type="NCBI Taxonomy" id="350058"/>
    <lineage>
        <taxon>Bacteria</taxon>
        <taxon>Bacillati</taxon>
        <taxon>Actinomycetota</taxon>
        <taxon>Actinomycetes</taxon>
        <taxon>Mycobacteriales</taxon>
        <taxon>Mycobacteriaceae</taxon>
        <taxon>Mycolicibacterium</taxon>
    </lineage>
</organism>
<feature type="compositionally biased region" description="Gly residues" evidence="1">
    <location>
        <begin position="1"/>
        <end position="11"/>
    </location>
</feature>
<feature type="compositionally biased region" description="Acidic residues" evidence="1">
    <location>
        <begin position="145"/>
        <end position="157"/>
    </location>
</feature>
<sequence length="660" mass="70423">MRRYRTGGGQHGRTPLLTTTPQHPVSPLSRHGRFVGRVGGLAVALGIGIAIANSPAVAAADDDTTSSEASSASTADSDTISNTPNNTDSDSDSDSEESGDAGEPDQADEDDPAPDVEDEERRTRVTVDVPSPESEAEPDSKSESEPETETEPEADAESVDRDDSADDPVSPEPAAVWALAGSARRETAVESPSMTQDIQAAATASPLGTEQQLEAEQIAAETVKTWPVRLMKFVLSVGWLATAHREYSEINGPDWDNLWQLHRAVDEYAMGTAFQQQLLNPMTPTVVTQVAPPHSWYGRDVEGSRILYDNPDTIYRFMGVNMTSTYVIKGQFVGVHPADTSFSVLTGLSGVTADYLSGRDIEIAPDGSFTITVSGAPAAPGQANHLQLTADTTLIAVRNTLSDWTTQDPMSLTIERLSGPRNSLFSQLGGFAIPGLGPMVTKSPLLTTLVSLIPPMKEPPRILRGAFAAVIMGLGLGMESKYIKVATTDPATGDRVAPNHLPHPSRNAEFLATQLQSAGYFQLCDDQALVVTIVPGNARYFVVPVTNLWTVTGNYWDEQTSLNNAQAVANPDGSYTFVISPTDTGVHNWVSTGGLNKGTVSIRFQDLDLASSKTPTVTSAVVPVSDLAAVLPPTTAYVTAAERQSQLSVRRAGFDRRFAD</sequence>
<keyword evidence="3" id="KW-1185">Reference proteome</keyword>
<proteinExistence type="predicted"/>
<feature type="region of interest" description="Disordered" evidence="1">
    <location>
        <begin position="1"/>
        <end position="31"/>
    </location>
</feature>
<dbReference type="eggNOG" id="COG5361">
    <property type="taxonomic scope" value="Bacteria"/>
</dbReference>
<reference evidence="2" key="1">
    <citation type="submission" date="2006-12" db="EMBL/GenBank/DDBJ databases">
        <title>Complete sequence of Mycobacterium vanbaalenii PYR-1.</title>
        <authorList>
            <consortium name="US DOE Joint Genome Institute"/>
            <person name="Copeland A."/>
            <person name="Lucas S."/>
            <person name="Lapidus A."/>
            <person name="Barry K."/>
            <person name="Detter J.C."/>
            <person name="Glavina del Rio T."/>
            <person name="Hammon N."/>
            <person name="Israni S."/>
            <person name="Dalin E."/>
            <person name="Tice H."/>
            <person name="Pitluck S."/>
            <person name="Singan V."/>
            <person name="Schmutz J."/>
            <person name="Larimer F."/>
            <person name="Land M."/>
            <person name="Hauser L."/>
            <person name="Kyrpides N."/>
            <person name="Anderson I.J."/>
            <person name="Miller C."/>
            <person name="Richardson P."/>
        </authorList>
    </citation>
    <scope>NUCLEOTIDE SEQUENCE [LARGE SCALE GENOMIC DNA]</scope>
    <source>
        <strain evidence="2">PYR-1</strain>
    </source>
</reference>
<dbReference type="EMBL" id="CP000511">
    <property type="protein sequence ID" value="ABM12760.1"/>
    <property type="molecule type" value="Genomic_DNA"/>
</dbReference>
<gene>
    <name evidence="2" type="ordered locus">Mvan_1940</name>
</gene>